<name>A0A2H6K7S2_9APIC</name>
<organism evidence="1 2">
    <name type="scientific">Babesia ovata</name>
    <dbReference type="NCBI Taxonomy" id="189622"/>
    <lineage>
        <taxon>Eukaryota</taxon>
        <taxon>Sar</taxon>
        <taxon>Alveolata</taxon>
        <taxon>Apicomplexa</taxon>
        <taxon>Aconoidasida</taxon>
        <taxon>Piroplasmida</taxon>
        <taxon>Babesiidae</taxon>
        <taxon>Babesia</taxon>
    </lineage>
</organism>
<dbReference type="Proteomes" id="UP000236319">
    <property type="component" value="Unassembled WGS sequence"/>
</dbReference>
<proteinExistence type="predicted"/>
<comment type="caution">
    <text evidence="1">The sequence shown here is derived from an EMBL/GenBank/DDBJ whole genome shotgun (WGS) entry which is preliminary data.</text>
</comment>
<dbReference type="OrthoDB" id="425925at2759"/>
<gene>
    <name evidence="1" type="ORF">BOVATA_005450</name>
</gene>
<dbReference type="EMBL" id="BDSA01000001">
    <property type="protein sequence ID" value="GBE59052.1"/>
    <property type="molecule type" value="Genomic_DNA"/>
</dbReference>
<dbReference type="AlphaFoldDB" id="A0A2H6K7S2"/>
<sequence>MDTSLKKDLFDVKKKIKEGIQKVIKDLGVEKLDGFVRDNLESLKSKIQNLDKQVATSNVDSGIVSGQLKELKSKKDELDKEHINRITEASGELEPNFTQHIKTPLALKVKEVYQAIGTLGEKFQLGGDQKDKLEKIFDKIKDKVGEIKGTPGTSWDNKDGSGLEGIKSKVENYFEAFNGKYKFEGIAKGWIEKTILPHNGLVSDRIKNNIIYGSTENINQEMASKMKEHLDEEANAAGEVVQAKIGFGGDIAKSIQAVKAGCEAFANFLDNKLKEGKSGNVSQIVNDVKGLLTYIKHDAKCICYCGHCSGDECTKNSVAAVILGSLTAVSRQVGNELNSVFLNIPDKPLNAGPSPGSIAAILDHITPIAKKLDGELQAATKTPPGQPFPTTPDAGTAQAVDKKLEAVRDEVIGLVGKFNSQVKQPLHTALSQLESAVNNFNTEAQAQIKQAANTAIH</sequence>
<evidence type="ECO:0000313" key="2">
    <source>
        <dbReference type="Proteomes" id="UP000236319"/>
    </source>
</evidence>
<reference evidence="1 2" key="1">
    <citation type="journal article" date="2017" name="BMC Genomics">
        <title>Whole-genome assembly of Babesia ovata and comparative genomics between closely related pathogens.</title>
        <authorList>
            <person name="Yamagishi J."/>
            <person name="Asada M."/>
            <person name="Hakimi H."/>
            <person name="Tanaka T.Q."/>
            <person name="Sugimoto C."/>
            <person name="Kawazu S."/>
        </authorList>
    </citation>
    <scope>NUCLEOTIDE SEQUENCE [LARGE SCALE GENOMIC DNA]</scope>
    <source>
        <strain evidence="1 2">Miyake</strain>
    </source>
</reference>
<dbReference type="VEuPathDB" id="PiroplasmaDB:BOVATA_005450"/>
<protein>
    <submittedName>
        <fullName evidence="1">Extracellular matrix-binding ebh</fullName>
    </submittedName>
</protein>
<dbReference type="GeneID" id="39872822"/>
<evidence type="ECO:0000313" key="1">
    <source>
        <dbReference type="EMBL" id="GBE59052.1"/>
    </source>
</evidence>
<dbReference type="RefSeq" id="XP_028865295.1">
    <property type="nucleotide sequence ID" value="XM_029009462.1"/>
</dbReference>
<accession>A0A2H6K7S2</accession>
<keyword evidence="2" id="KW-1185">Reference proteome</keyword>